<proteinExistence type="predicted"/>
<evidence type="ECO:0000313" key="2">
    <source>
        <dbReference type="EMBL" id="KAL0057540.1"/>
    </source>
</evidence>
<sequence length="100" mass="10686">MSMVLSSSNLHFLYSEGDRSGKNNPSPSPFTHLSESGSLKPEPSRASEIVSNVDVGKQASHSNNSFVEAEDCEVEAEEREIVVSSPEEAKETGYGAIIGV</sequence>
<feature type="region of interest" description="Disordered" evidence="1">
    <location>
        <begin position="14"/>
        <end position="48"/>
    </location>
</feature>
<dbReference type="EMBL" id="JBBXMP010000502">
    <property type="protein sequence ID" value="KAL0057540.1"/>
    <property type="molecule type" value="Genomic_DNA"/>
</dbReference>
<keyword evidence="3" id="KW-1185">Reference proteome</keyword>
<reference evidence="2 3" key="1">
    <citation type="submission" date="2024-05" db="EMBL/GenBank/DDBJ databases">
        <title>A draft genome resource for the thread blight pathogen Marasmius tenuissimus strain MS-2.</title>
        <authorList>
            <person name="Yulfo-Soto G.E."/>
            <person name="Baruah I.K."/>
            <person name="Amoako-Attah I."/>
            <person name="Bukari Y."/>
            <person name="Meinhardt L.W."/>
            <person name="Bailey B.A."/>
            <person name="Cohen S.P."/>
        </authorList>
    </citation>
    <scope>NUCLEOTIDE SEQUENCE [LARGE SCALE GENOMIC DNA]</scope>
    <source>
        <strain evidence="2 3">MS-2</strain>
    </source>
</reference>
<protein>
    <submittedName>
        <fullName evidence="2">Uncharacterized protein</fullName>
    </submittedName>
</protein>
<evidence type="ECO:0000313" key="3">
    <source>
        <dbReference type="Proteomes" id="UP001437256"/>
    </source>
</evidence>
<evidence type="ECO:0000256" key="1">
    <source>
        <dbReference type="SAM" id="MobiDB-lite"/>
    </source>
</evidence>
<feature type="non-terminal residue" evidence="2">
    <location>
        <position position="100"/>
    </location>
</feature>
<feature type="compositionally biased region" description="Polar residues" evidence="1">
    <location>
        <begin position="22"/>
        <end position="37"/>
    </location>
</feature>
<gene>
    <name evidence="2" type="ORF">AAF712_015817</name>
</gene>
<comment type="caution">
    <text evidence="2">The sequence shown here is derived from an EMBL/GenBank/DDBJ whole genome shotgun (WGS) entry which is preliminary data.</text>
</comment>
<accession>A0ABR2Z795</accession>
<name>A0ABR2Z795_9AGAR</name>
<dbReference type="Proteomes" id="UP001437256">
    <property type="component" value="Unassembled WGS sequence"/>
</dbReference>
<organism evidence="2 3">
    <name type="scientific">Marasmius tenuissimus</name>
    <dbReference type="NCBI Taxonomy" id="585030"/>
    <lineage>
        <taxon>Eukaryota</taxon>
        <taxon>Fungi</taxon>
        <taxon>Dikarya</taxon>
        <taxon>Basidiomycota</taxon>
        <taxon>Agaricomycotina</taxon>
        <taxon>Agaricomycetes</taxon>
        <taxon>Agaricomycetidae</taxon>
        <taxon>Agaricales</taxon>
        <taxon>Marasmiineae</taxon>
        <taxon>Marasmiaceae</taxon>
        <taxon>Marasmius</taxon>
    </lineage>
</organism>